<dbReference type="AlphaFoldDB" id="A0A852ZLV8"/>
<dbReference type="EC" id="2.3.1.179" evidence="6"/>
<dbReference type="PANTHER" id="PTHR11712:SF336">
    <property type="entry name" value="3-OXOACYL-[ACYL-CARRIER-PROTEIN] SYNTHASE, MITOCHONDRIAL"/>
    <property type="match status" value="1"/>
</dbReference>
<dbReference type="InterPro" id="IPR016039">
    <property type="entry name" value="Thiolase-like"/>
</dbReference>
<comment type="caution">
    <text evidence="6">The sequence shown here is derived from an EMBL/GenBank/DDBJ whole genome shotgun (WGS) entry which is preliminary data.</text>
</comment>
<evidence type="ECO:0000256" key="3">
    <source>
        <dbReference type="RuleBase" id="RU003694"/>
    </source>
</evidence>
<dbReference type="Pfam" id="PF02801">
    <property type="entry name" value="Ketoacyl-synt_C"/>
    <property type="match status" value="1"/>
</dbReference>
<keyword evidence="7" id="KW-1185">Reference proteome</keyword>
<evidence type="ECO:0000256" key="1">
    <source>
        <dbReference type="ARBA" id="ARBA00008467"/>
    </source>
</evidence>
<accession>A0A852ZLV8</accession>
<dbReference type="SUPFAM" id="SSF53901">
    <property type="entry name" value="Thiolase-like"/>
    <property type="match status" value="2"/>
</dbReference>
<dbReference type="CDD" id="cd00834">
    <property type="entry name" value="KAS_I_II"/>
    <property type="match status" value="1"/>
</dbReference>
<comment type="similarity">
    <text evidence="1 3">Belongs to the thiolase-like superfamily. Beta-ketoacyl-ACP synthases family.</text>
</comment>
<keyword evidence="6" id="KW-0012">Acyltransferase</keyword>
<dbReference type="GO" id="GO:0006633">
    <property type="term" value="P:fatty acid biosynthetic process"/>
    <property type="evidence" value="ECO:0007669"/>
    <property type="project" value="TreeGrafter"/>
</dbReference>
<dbReference type="GO" id="GO:0005829">
    <property type="term" value="C:cytosol"/>
    <property type="evidence" value="ECO:0007669"/>
    <property type="project" value="TreeGrafter"/>
</dbReference>
<dbReference type="NCBIfam" id="NF005589">
    <property type="entry name" value="PRK07314.1"/>
    <property type="match status" value="1"/>
</dbReference>
<dbReference type="EMBL" id="JACBZD010000001">
    <property type="protein sequence ID" value="NYI03383.1"/>
    <property type="molecule type" value="Genomic_DNA"/>
</dbReference>
<dbReference type="FunFam" id="3.40.47.10:FF:000018">
    <property type="entry name" value="3-oxoacyl-[acyl-carrier-protein] synthase 2"/>
    <property type="match status" value="1"/>
</dbReference>
<dbReference type="InterPro" id="IPR020841">
    <property type="entry name" value="PKS_Beta-ketoAc_synthase_dom"/>
</dbReference>
<evidence type="ECO:0000313" key="6">
    <source>
        <dbReference type="EMBL" id="NYI03383.1"/>
    </source>
</evidence>
<dbReference type="InterPro" id="IPR014030">
    <property type="entry name" value="Ketoacyl_synth_N"/>
</dbReference>
<evidence type="ECO:0000256" key="2">
    <source>
        <dbReference type="ARBA" id="ARBA00022679"/>
    </source>
</evidence>
<proteinExistence type="inferred from homology"/>
<dbReference type="RefSeq" id="WP_179812444.1">
    <property type="nucleotide sequence ID" value="NZ_JACBZD010000001.1"/>
</dbReference>
<name>A0A852ZLV8_9ACTN</name>
<dbReference type="InterPro" id="IPR014031">
    <property type="entry name" value="Ketoacyl_synth_C"/>
</dbReference>
<dbReference type="Proteomes" id="UP000567795">
    <property type="component" value="Unassembled WGS sequence"/>
</dbReference>
<dbReference type="PROSITE" id="PS52004">
    <property type="entry name" value="KS3_2"/>
    <property type="match status" value="1"/>
</dbReference>
<evidence type="ECO:0000313" key="7">
    <source>
        <dbReference type="Proteomes" id="UP000567795"/>
    </source>
</evidence>
<dbReference type="Gene3D" id="3.40.47.10">
    <property type="match status" value="2"/>
</dbReference>
<gene>
    <name evidence="6" type="ORF">FHU37_000326</name>
</gene>
<dbReference type="SMART" id="SM00825">
    <property type="entry name" value="PKS_KS"/>
    <property type="match status" value="1"/>
</dbReference>
<dbReference type="Pfam" id="PF00109">
    <property type="entry name" value="ketoacyl-synt"/>
    <property type="match status" value="1"/>
</dbReference>
<dbReference type="PANTHER" id="PTHR11712">
    <property type="entry name" value="POLYKETIDE SYNTHASE-RELATED"/>
    <property type="match status" value="1"/>
</dbReference>
<evidence type="ECO:0000256" key="4">
    <source>
        <dbReference type="SAM" id="MobiDB-lite"/>
    </source>
</evidence>
<sequence>MSTAVARDVLVTGVGCVTPLGAGVPATWEGLLNGRSGVRRLTEDWADALPVRVAATAPDPNPPLPRAARRRLDRSTQYALQAAHEAWSDAGLPQEPKTGSSPDPERLGVVVASAVGGVTTLLTNHEKFLARGARAVSPHLVPMMLPNATAAQTAIAYGARAFALAPSGACASGTEAVIQAAEAIRSGAADVVLAGGAEAPVSPMGVAAFAAMRALATDSSNDPSRASRPFGKGRTGMVLGEGAGILVLEAAEHAAARGARAYCRIAGGGRSVDAYGMTHPRPDGSAAAMAMMRALRAAGAAPAEVSHINAHATGTPVGDAAEAVALGRVFGDDLARIPVTAPKSATGHLQAGAGAVETVITALSLYHRTVPPSLNADDIDDGIGFELVRWSPRPLGEGRLIGVSNSFGFGGHNAVVVLARE</sequence>
<evidence type="ECO:0000259" key="5">
    <source>
        <dbReference type="PROSITE" id="PS52004"/>
    </source>
</evidence>
<feature type="region of interest" description="Disordered" evidence="4">
    <location>
        <begin position="85"/>
        <end position="105"/>
    </location>
</feature>
<dbReference type="GO" id="GO:0004315">
    <property type="term" value="F:3-oxoacyl-[acyl-carrier-protein] synthase activity"/>
    <property type="evidence" value="ECO:0007669"/>
    <property type="project" value="UniProtKB-EC"/>
</dbReference>
<protein>
    <submittedName>
        <fullName evidence="6">3-oxoacyl-[acyl-carrier-protein] synthase II</fullName>
        <ecNumber evidence="6">2.3.1.179</ecNumber>
    </submittedName>
</protein>
<organism evidence="6 7">
    <name type="scientific">Allostreptomyces psammosilenae</name>
    <dbReference type="NCBI Taxonomy" id="1892865"/>
    <lineage>
        <taxon>Bacteria</taxon>
        <taxon>Bacillati</taxon>
        <taxon>Actinomycetota</taxon>
        <taxon>Actinomycetes</taxon>
        <taxon>Kitasatosporales</taxon>
        <taxon>Streptomycetaceae</taxon>
        <taxon>Allostreptomyces</taxon>
    </lineage>
</organism>
<dbReference type="InterPro" id="IPR000794">
    <property type="entry name" value="Beta-ketoacyl_synthase"/>
</dbReference>
<feature type="domain" description="Ketosynthase family 3 (KS3)" evidence="5">
    <location>
        <begin position="6"/>
        <end position="420"/>
    </location>
</feature>
<reference evidence="6 7" key="1">
    <citation type="submission" date="2020-07" db="EMBL/GenBank/DDBJ databases">
        <title>Sequencing the genomes of 1000 actinobacteria strains.</title>
        <authorList>
            <person name="Klenk H.-P."/>
        </authorList>
    </citation>
    <scope>NUCLEOTIDE SEQUENCE [LARGE SCALE GENOMIC DNA]</scope>
    <source>
        <strain evidence="6 7">DSM 42178</strain>
    </source>
</reference>
<keyword evidence="2 3" id="KW-0808">Transferase</keyword>